<evidence type="ECO:0000313" key="3">
    <source>
        <dbReference type="EMBL" id="RHK46501.1"/>
    </source>
</evidence>
<keyword evidence="2" id="KW-1133">Transmembrane helix</keyword>
<sequence length="251" mass="28872">MWKKSIDCDPNYQTQAETYEKIAALYYKRGDLKNYAFYMSKMSEAKDSLYTRKKKYNMSELQSNINSSLSMKDLLDTITSASMGILIIILLCIVVFSLMLHRTRKRLIAVHNRLKAEKQSLEQAKTQIKSLKKESAKKSDRIERLNNDIMVASQSSEANARCGKELYLHIKNGGTTVTWTKQDHELCMAYCKIEFAETMAEIERCYGNIAPRKQLIMLLQHLNYDYAAIGRVLGINSDSVRKNIARITLTK</sequence>
<feature type="transmembrane region" description="Helical" evidence="2">
    <location>
        <begin position="78"/>
        <end position="100"/>
    </location>
</feature>
<feature type="coiled-coil region" evidence="1">
    <location>
        <begin position="104"/>
        <end position="148"/>
    </location>
</feature>
<evidence type="ECO:0000256" key="2">
    <source>
        <dbReference type="SAM" id="Phobius"/>
    </source>
</evidence>
<evidence type="ECO:0000256" key="1">
    <source>
        <dbReference type="SAM" id="Coils"/>
    </source>
</evidence>
<keyword evidence="2" id="KW-0812">Transmembrane</keyword>
<gene>
    <name evidence="3" type="ORF">DW060_13090</name>
</gene>
<dbReference type="EMBL" id="QRNO01000113">
    <property type="protein sequence ID" value="RHK46501.1"/>
    <property type="molecule type" value="Genomic_DNA"/>
</dbReference>
<keyword evidence="4" id="KW-1185">Reference proteome</keyword>
<protein>
    <submittedName>
        <fullName evidence="3">Uncharacterized protein</fullName>
    </submittedName>
</protein>
<dbReference type="AlphaFoldDB" id="A0A415GDE6"/>
<organism evidence="3 4">
    <name type="scientific">Leyella stercorea</name>
    <dbReference type="NCBI Taxonomy" id="363265"/>
    <lineage>
        <taxon>Bacteria</taxon>
        <taxon>Pseudomonadati</taxon>
        <taxon>Bacteroidota</taxon>
        <taxon>Bacteroidia</taxon>
        <taxon>Bacteroidales</taxon>
        <taxon>Prevotellaceae</taxon>
        <taxon>Leyella</taxon>
    </lineage>
</organism>
<evidence type="ECO:0000313" key="4">
    <source>
        <dbReference type="Proteomes" id="UP000286598"/>
    </source>
</evidence>
<accession>A0A415GDE6</accession>
<comment type="caution">
    <text evidence="3">The sequence shown here is derived from an EMBL/GenBank/DDBJ whole genome shotgun (WGS) entry which is preliminary data.</text>
</comment>
<reference evidence="3 4" key="1">
    <citation type="submission" date="2018-08" db="EMBL/GenBank/DDBJ databases">
        <title>A genome reference for cultivated species of the human gut microbiota.</title>
        <authorList>
            <person name="Zou Y."/>
            <person name="Xue W."/>
            <person name="Luo G."/>
        </authorList>
    </citation>
    <scope>NUCLEOTIDE SEQUENCE [LARGE SCALE GENOMIC DNA]</scope>
    <source>
        <strain evidence="3 4">AF42-9</strain>
    </source>
</reference>
<dbReference type="Proteomes" id="UP000286598">
    <property type="component" value="Unassembled WGS sequence"/>
</dbReference>
<keyword evidence="1" id="KW-0175">Coiled coil</keyword>
<name>A0A415GDE6_9BACT</name>
<proteinExistence type="predicted"/>
<keyword evidence="2" id="KW-0472">Membrane</keyword>